<feature type="domain" description="Lnb N-terminal periplasmic" evidence="1">
    <location>
        <begin position="135"/>
        <end position="212"/>
    </location>
</feature>
<dbReference type="InterPro" id="IPR025178">
    <property type="entry name" value="Lnb_N"/>
</dbReference>
<organism evidence="3 4">
    <name type="scientific">Leptospira interrogans str. 2002000626</name>
    <dbReference type="NCBI Taxonomy" id="996803"/>
    <lineage>
        <taxon>Bacteria</taxon>
        <taxon>Pseudomonadati</taxon>
        <taxon>Spirochaetota</taxon>
        <taxon>Spirochaetia</taxon>
        <taxon>Leptospirales</taxon>
        <taxon>Leptospiraceae</taxon>
        <taxon>Leptospira</taxon>
    </lineage>
</organism>
<evidence type="ECO:0000259" key="1">
    <source>
        <dbReference type="Pfam" id="PF13387"/>
    </source>
</evidence>
<protein>
    <submittedName>
        <fullName evidence="3">PF13387 domain protein</fullName>
    </submittedName>
</protein>
<comment type="caution">
    <text evidence="3">The sequence shown here is derived from an EMBL/GenBank/DDBJ whole genome shotgun (WGS) entry which is preliminary data.</text>
</comment>
<evidence type="ECO:0000313" key="4">
    <source>
        <dbReference type="Proteomes" id="UP000012329"/>
    </source>
</evidence>
<dbReference type="InterPro" id="IPR057165">
    <property type="entry name" value="DUF7843"/>
</dbReference>
<dbReference type="EMBL" id="AFJL02000248">
    <property type="protein sequence ID" value="EMY02343.1"/>
    <property type="molecule type" value="Genomic_DNA"/>
</dbReference>
<feature type="domain" description="DUF7843" evidence="2">
    <location>
        <begin position="37"/>
        <end position="119"/>
    </location>
</feature>
<dbReference type="Proteomes" id="UP000012329">
    <property type="component" value="Unassembled WGS sequence"/>
</dbReference>
<accession>A0A829CTX0</accession>
<reference evidence="3 4" key="1">
    <citation type="submission" date="2013-02" db="EMBL/GenBank/DDBJ databases">
        <authorList>
            <person name="Harkins D.M."/>
            <person name="Durkin A.S."/>
            <person name="Brinkac L.M."/>
            <person name="Haft D.H."/>
            <person name="Selengut J.D."/>
            <person name="Sanka R."/>
            <person name="DePew J."/>
            <person name="Purushe J."/>
            <person name="Whelen A.C."/>
            <person name="Vinetz J.M."/>
            <person name="Sutton G.G."/>
            <person name="Nierman W.C."/>
            <person name="Fouts D.E."/>
        </authorList>
    </citation>
    <scope>NUCLEOTIDE SEQUENCE [LARGE SCALE GENOMIC DNA]</scope>
    <source>
        <strain evidence="3 4">2002000626</strain>
    </source>
</reference>
<proteinExistence type="predicted"/>
<evidence type="ECO:0000313" key="3">
    <source>
        <dbReference type="EMBL" id="EMY02343.1"/>
    </source>
</evidence>
<dbReference type="Pfam" id="PF25225">
    <property type="entry name" value="DUF7843"/>
    <property type="match status" value="1"/>
</dbReference>
<name>A0A829CTX0_LEPIR</name>
<dbReference type="AlphaFoldDB" id="A0A829CTX0"/>
<sequence>MKPISLFIIVFILSSSFVFSEEKNPIQLYQEIALSKKLDLNRYWRLLLHYRDPIFFGKSKSEADGNEFFLSPNGKTDPKAELLETISSFFREPLPEEIEETKLHPFCKYPERFRWLDSQLNFDRGLLPKLNCERYKNWIEALNPTSIKLIFASFYLNNPASLFGHNLLKIGSGESSKSEILDYAVNFAANNSPDDSALVYTIKGVMGGYPGRI</sequence>
<evidence type="ECO:0000259" key="2">
    <source>
        <dbReference type="Pfam" id="PF25225"/>
    </source>
</evidence>
<dbReference type="Pfam" id="PF13387">
    <property type="entry name" value="Lnb_N"/>
    <property type="match status" value="1"/>
</dbReference>
<gene>
    <name evidence="3" type="ORF">LEP1GSC029_1515</name>
</gene>